<dbReference type="Gene3D" id="3.60.40.10">
    <property type="entry name" value="PPM-type phosphatase domain"/>
    <property type="match status" value="1"/>
</dbReference>
<dbReference type="CDD" id="cd00130">
    <property type="entry name" value="PAS"/>
    <property type="match status" value="2"/>
</dbReference>
<keyword evidence="4" id="KW-1185">Reference proteome</keyword>
<proteinExistence type="predicted"/>
<dbReference type="EMBL" id="BMUT01000001">
    <property type="protein sequence ID" value="GGX65301.1"/>
    <property type="molecule type" value="Genomic_DNA"/>
</dbReference>
<evidence type="ECO:0000313" key="4">
    <source>
        <dbReference type="Proteomes" id="UP000659223"/>
    </source>
</evidence>
<keyword evidence="1" id="KW-0378">Hydrolase</keyword>
<dbReference type="InterPro" id="IPR029016">
    <property type="entry name" value="GAF-like_dom_sf"/>
</dbReference>
<name>A0ABQ2Y5S5_9ACTN</name>
<dbReference type="SUPFAM" id="SSF55781">
    <property type="entry name" value="GAF domain-like"/>
    <property type="match status" value="1"/>
</dbReference>
<dbReference type="SMART" id="SM00331">
    <property type="entry name" value="PP2C_SIG"/>
    <property type="match status" value="1"/>
</dbReference>
<evidence type="ECO:0000256" key="1">
    <source>
        <dbReference type="ARBA" id="ARBA00022801"/>
    </source>
</evidence>
<dbReference type="InterPro" id="IPR052016">
    <property type="entry name" value="Bact_Sigma-Reg"/>
</dbReference>
<feature type="domain" description="PAS" evidence="2">
    <location>
        <begin position="146"/>
        <end position="210"/>
    </location>
</feature>
<dbReference type="NCBIfam" id="TIGR00229">
    <property type="entry name" value="sensory_box"/>
    <property type="match status" value="2"/>
</dbReference>
<dbReference type="InterPro" id="IPR013767">
    <property type="entry name" value="PAS_fold"/>
</dbReference>
<evidence type="ECO:0000313" key="3">
    <source>
        <dbReference type="EMBL" id="GGX65301.1"/>
    </source>
</evidence>
<dbReference type="Pfam" id="PF01590">
    <property type="entry name" value="GAF"/>
    <property type="match status" value="1"/>
</dbReference>
<dbReference type="Pfam" id="PF08448">
    <property type="entry name" value="PAS_4"/>
    <property type="match status" value="1"/>
</dbReference>
<dbReference type="SUPFAM" id="SSF81606">
    <property type="entry name" value="PP2C-like"/>
    <property type="match status" value="1"/>
</dbReference>
<organism evidence="3 4">
    <name type="scientific">Streptomyces hiroshimensis</name>
    <dbReference type="NCBI Taxonomy" id="66424"/>
    <lineage>
        <taxon>Bacteria</taxon>
        <taxon>Bacillati</taxon>
        <taxon>Actinomycetota</taxon>
        <taxon>Actinomycetes</taxon>
        <taxon>Kitasatosporales</taxon>
        <taxon>Streptomycetaceae</taxon>
        <taxon>Streptomyces</taxon>
    </lineage>
</organism>
<dbReference type="InterPro" id="IPR035965">
    <property type="entry name" value="PAS-like_dom_sf"/>
</dbReference>
<comment type="caution">
    <text evidence="3">The sequence shown here is derived from an EMBL/GenBank/DDBJ whole genome shotgun (WGS) entry which is preliminary data.</text>
</comment>
<feature type="domain" description="PAS" evidence="2">
    <location>
        <begin position="35"/>
        <end position="89"/>
    </location>
</feature>
<dbReference type="RefSeq" id="WP_190020106.1">
    <property type="nucleotide sequence ID" value="NZ_BMUT01000001.1"/>
</dbReference>
<dbReference type="SMART" id="SM00091">
    <property type="entry name" value="PAS"/>
    <property type="match status" value="2"/>
</dbReference>
<gene>
    <name evidence="3" type="ORF">GCM10010324_07890</name>
</gene>
<dbReference type="InterPro" id="IPR013656">
    <property type="entry name" value="PAS_4"/>
</dbReference>
<dbReference type="SUPFAM" id="SSF55785">
    <property type="entry name" value="PYP-like sensor domain (PAS domain)"/>
    <property type="match status" value="2"/>
</dbReference>
<dbReference type="Proteomes" id="UP000659223">
    <property type="component" value="Unassembled WGS sequence"/>
</dbReference>
<dbReference type="InterPro" id="IPR003018">
    <property type="entry name" value="GAF"/>
</dbReference>
<dbReference type="Pfam" id="PF00989">
    <property type="entry name" value="PAS"/>
    <property type="match status" value="1"/>
</dbReference>
<dbReference type="InterPro" id="IPR036457">
    <property type="entry name" value="PPM-type-like_dom_sf"/>
</dbReference>
<dbReference type="SMART" id="SM00065">
    <property type="entry name" value="GAF"/>
    <property type="match status" value="1"/>
</dbReference>
<dbReference type="Gene3D" id="3.30.450.20">
    <property type="entry name" value="PAS domain"/>
    <property type="match status" value="2"/>
</dbReference>
<evidence type="ECO:0000259" key="2">
    <source>
        <dbReference type="PROSITE" id="PS50112"/>
    </source>
</evidence>
<dbReference type="Pfam" id="PF07228">
    <property type="entry name" value="SpoIIE"/>
    <property type="match status" value="1"/>
</dbReference>
<dbReference type="Gene3D" id="3.30.450.40">
    <property type="match status" value="1"/>
</dbReference>
<dbReference type="PANTHER" id="PTHR43156:SF2">
    <property type="entry name" value="STAGE II SPORULATION PROTEIN E"/>
    <property type="match status" value="1"/>
</dbReference>
<dbReference type="InterPro" id="IPR001932">
    <property type="entry name" value="PPM-type_phosphatase-like_dom"/>
</dbReference>
<accession>A0ABQ2Y5S5</accession>
<dbReference type="PANTHER" id="PTHR43156">
    <property type="entry name" value="STAGE II SPORULATION PROTEIN E-RELATED"/>
    <property type="match status" value="1"/>
</dbReference>
<dbReference type="InterPro" id="IPR000014">
    <property type="entry name" value="PAS"/>
</dbReference>
<protein>
    <recommendedName>
        <fullName evidence="2">PAS domain-containing protein</fullName>
    </recommendedName>
</protein>
<sequence>MGATDAFRARPVHPPGRASLVPGGLLDVLGVAAGVLDREGRIVLWSPQAQQLFGWSAAEALGQYAARLLVAEEDVEAVLELFAQVMTEGETFAVVFPARHKDGGTRLVEFRNVRLEDRHGEFFALGIATDREVLRGVERDLALSLRLVEQSPIGLAVFDTELRFVLVNPALERMLGLPAAACVGRTVREALPHADADAIEGAMRRVLATGTPLLDELRVGRAGGAATDEEAQLVSYYRLEDPGGSIVGVATSAVDVTDRHRANKADRRRTALIADASVLIGTTLELEQTARELAEVVVPGLADVAAVDILDTVVDADRAAAPGGQAAVFRALAVAAAGGTDSPAAADAVRAADPPGQIAKYDPGRLVARCVATGRPVMVPHVRAEDLPDIARDDEAARLLARAGLHSYMAVPLIARGEVLGALDLKRLTDPRPFDETDAALAAELAARAAVSIDNARWYQRERATALTLQRSLLPQQPQDPAGLEIAYRYQPAGTASRVGGDWFDVIPQDGDKSALVVGDVMGSGINAAAAMGQLRTAARTLAQLGLDPARVLYHLDQTASGLDQMIATCLYAVYDPQGGTCCVANGGHLPPVVLRPGHPPALVDLPAGAPLGVGGIPFENTAVDLKPGDRLVLYTDGLVETRDESIDTRLEALLAVLADAPDGIEETCDLLLTSLRSGNDQDDVALLIARAVPTSPAAAAGPPGQ</sequence>
<reference evidence="4" key="1">
    <citation type="journal article" date="2019" name="Int. J. Syst. Evol. Microbiol.">
        <title>The Global Catalogue of Microorganisms (GCM) 10K type strain sequencing project: providing services to taxonomists for standard genome sequencing and annotation.</title>
        <authorList>
            <consortium name="The Broad Institute Genomics Platform"/>
            <consortium name="The Broad Institute Genome Sequencing Center for Infectious Disease"/>
            <person name="Wu L."/>
            <person name="Ma J."/>
        </authorList>
    </citation>
    <scope>NUCLEOTIDE SEQUENCE [LARGE SCALE GENOMIC DNA]</scope>
    <source>
        <strain evidence="4">JCM 4586</strain>
    </source>
</reference>
<dbReference type="PROSITE" id="PS50112">
    <property type="entry name" value="PAS"/>
    <property type="match status" value="2"/>
</dbReference>